<evidence type="ECO:0000256" key="4">
    <source>
        <dbReference type="ARBA" id="ARBA00022777"/>
    </source>
</evidence>
<keyword evidence="3" id="KW-0547">Nucleotide-binding</keyword>
<keyword evidence="5" id="KW-0067">ATP-binding</keyword>
<dbReference type="InterPro" id="IPR000961">
    <property type="entry name" value="AGC-kinase_C"/>
</dbReference>
<proteinExistence type="predicted"/>
<accession>A0A6H5HDR4</accession>
<dbReference type="GO" id="GO:0005524">
    <property type="term" value="F:ATP binding"/>
    <property type="evidence" value="ECO:0007669"/>
    <property type="project" value="UniProtKB-KW"/>
</dbReference>
<evidence type="ECO:0000259" key="7">
    <source>
        <dbReference type="PROSITE" id="PS51285"/>
    </source>
</evidence>
<dbReference type="Pfam" id="PF00069">
    <property type="entry name" value="Pkinase"/>
    <property type="match status" value="1"/>
</dbReference>
<evidence type="ECO:0000313" key="9">
    <source>
        <dbReference type="Proteomes" id="UP000479000"/>
    </source>
</evidence>
<evidence type="ECO:0000256" key="1">
    <source>
        <dbReference type="ARBA" id="ARBA00022527"/>
    </source>
</evidence>
<dbReference type="Proteomes" id="UP000479000">
    <property type="component" value="Unassembled WGS sequence"/>
</dbReference>
<protein>
    <recommendedName>
        <fullName evidence="10">Protein kinase domain-containing protein</fullName>
    </recommendedName>
</protein>
<keyword evidence="9" id="KW-1185">Reference proteome</keyword>
<dbReference type="PANTHER" id="PTHR24353">
    <property type="entry name" value="CYCLIC NUCLEOTIDE-DEPENDENT PROTEIN KINASE"/>
    <property type="match status" value="1"/>
</dbReference>
<dbReference type="AlphaFoldDB" id="A0A6H5HDR4"/>
<feature type="domain" description="Protein kinase" evidence="6">
    <location>
        <begin position="29"/>
        <end position="281"/>
    </location>
</feature>
<organism evidence="8 9">
    <name type="scientific">Nesidiocoris tenuis</name>
    <dbReference type="NCBI Taxonomy" id="355587"/>
    <lineage>
        <taxon>Eukaryota</taxon>
        <taxon>Metazoa</taxon>
        <taxon>Ecdysozoa</taxon>
        <taxon>Arthropoda</taxon>
        <taxon>Hexapoda</taxon>
        <taxon>Insecta</taxon>
        <taxon>Pterygota</taxon>
        <taxon>Neoptera</taxon>
        <taxon>Paraneoptera</taxon>
        <taxon>Hemiptera</taxon>
        <taxon>Heteroptera</taxon>
        <taxon>Panheteroptera</taxon>
        <taxon>Cimicomorpha</taxon>
        <taxon>Miridae</taxon>
        <taxon>Dicyphina</taxon>
        <taxon>Nesidiocoris</taxon>
    </lineage>
</organism>
<dbReference type="Gene3D" id="1.10.510.10">
    <property type="entry name" value="Transferase(Phosphotransferase) domain 1"/>
    <property type="match status" value="1"/>
</dbReference>
<dbReference type="PROSITE" id="PS00108">
    <property type="entry name" value="PROTEIN_KINASE_ST"/>
    <property type="match status" value="1"/>
</dbReference>
<evidence type="ECO:0000256" key="3">
    <source>
        <dbReference type="ARBA" id="ARBA00022741"/>
    </source>
</evidence>
<keyword evidence="2" id="KW-0808">Transferase</keyword>
<dbReference type="InterPro" id="IPR008271">
    <property type="entry name" value="Ser/Thr_kinase_AS"/>
</dbReference>
<reference evidence="8 9" key="1">
    <citation type="submission" date="2020-02" db="EMBL/GenBank/DDBJ databases">
        <authorList>
            <person name="Ferguson B K."/>
        </authorList>
    </citation>
    <scope>NUCLEOTIDE SEQUENCE [LARGE SCALE GENOMIC DNA]</scope>
</reference>
<gene>
    <name evidence="8" type="ORF">NTEN_LOCUS19200</name>
</gene>
<dbReference type="PROSITE" id="PS50011">
    <property type="entry name" value="PROTEIN_KINASE_DOM"/>
    <property type="match status" value="1"/>
</dbReference>
<evidence type="ECO:0000259" key="6">
    <source>
        <dbReference type="PROSITE" id="PS50011"/>
    </source>
</evidence>
<name>A0A6H5HDR4_9HEMI</name>
<evidence type="ECO:0008006" key="10">
    <source>
        <dbReference type="Google" id="ProtNLM"/>
    </source>
</evidence>
<evidence type="ECO:0000256" key="2">
    <source>
        <dbReference type="ARBA" id="ARBA00022679"/>
    </source>
</evidence>
<dbReference type="PROSITE" id="PS51285">
    <property type="entry name" value="AGC_KINASE_CTER"/>
    <property type="match status" value="1"/>
</dbReference>
<feature type="domain" description="AGC-kinase C-terminal" evidence="7">
    <location>
        <begin position="282"/>
        <end position="325"/>
    </location>
</feature>
<dbReference type="InterPro" id="IPR000719">
    <property type="entry name" value="Prot_kinase_dom"/>
</dbReference>
<dbReference type="GO" id="GO:0005952">
    <property type="term" value="C:cAMP-dependent protein kinase complex"/>
    <property type="evidence" value="ECO:0007669"/>
    <property type="project" value="TreeGrafter"/>
</dbReference>
<dbReference type="SMART" id="SM00220">
    <property type="entry name" value="S_TKc"/>
    <property type="match status" value="1"/>
</dbReference>
<evidence type="ECO:0000313" key="8">
    <source>
        <dbReference type="EMBL" id="CAB0014793.1"/>
    </source>
</evidence>
<dbReference type="FunFam" id="1.10.510.10:FF:000571">
    <property type="entry name" value="Maternal embryonic leucine zipper kinase"/>
    <property type="match status" value="1"/>
</dbReference>
<dbReference type="GO" id="GO:0004691">
    <property type="term" value="F:cAMP-dependent protein kinase activity"/>
    <property type="evidence" value="ECO:0007669"/>
    <property type="project" value="TreeGrafter"/>
</dbReference>
<dbReference type="EMBL" id="CADCXU010028212">
    <property type="protein sequence ID" value="CAB0014793.1"/>
    <property type="molecule type" value="Genomic_DNA"/>
</dbReference>
<dbReference type="OrthoDB" id="63267at2759"/>
<dbReference type="PANTHER" id="PTHR24353:SF37">
    <property type="entry name" value="CAMP-DEPENDENT PROTEIN KINASE CATALYTIC SUBUNIT PRKX"/>
    <property type="match status" value="1"/>
</dbReference>
<keyword evidence="4" id="KW-0418">Kinase</keyword>
<evidence type="ECO:0000256" key="5">
    <source>
        <dbReference type="ARBA" id="ARBA00022840"/>
    </source>
</evidence>
<sequence length="325" mass="37298">MSTKFQTALQATKNSFLKRTETNANRDDFLFRKTISDGYYSTVYLAYNIFDANHYAVKALEKQKLAAHNLTERAYNEKRLLMIFNHPFVMSCSYCFEDESCLYLAMPIVNGGDLYCYIMWSGQKPDENISKFFTAQVVLALEYLHNQDIIHRDIKPENILLDCTGYIKIADFGLCSSKKDRNFTICGNGDYMAPEMFSGEGYGKSVDFWALGILTYELSSFRLPFNGENPTADSIVIYERQIAGQAFSPYLKSLIFRLLDVNPQTRIGTGGVGDLKTHQWFDEIDFDRLLEKNCKAPYIPKPLNLEELQIRQLKGSDVPNVFENF</sequence>
<dbReference type="InterPro" id="IPR011009">
    <property type="entry name" value="Kinase-like_dom_sf"/>
</dbReference>
<dbReference type="SUPFAM" id="SSF56112">
    <property type="entry name" value="Protein kinase-like (PK-like)"/>
    <property type="match status" value="1"/>
</dbReference>
<keyword evidence="1" id="KW-0723">Serine/threonine-protein kinase</keyword>
<dbReference type="Gene3D" id="3.30.200.20">
    <property type="entry name" value="Phosphorylase Kinase, domain 1"/>
    <property type="match status" value="1"/>
</dbReference>